<dbReference type="GO" id="GO:0000155">
    <property type="term" value="F:phosphorelay sensor kinase activity"/>
    <property type="evidence" value="ECO:0007669"/>
    <property type="project" value="InterPro"/>
</dbReference>
<dbReference type="PIRSF" id="PIRSF037434">
    <property type="entry name" value="STHK_ChrS"/>
    <property type="match status" value="1"/>
</dbReference>
<keyword evidence="11 15" id="KW-1133">Transmembrane helix</keyword>
<keyword evidence="4" id="KW-1003">Cell membrane</keyword>
<dbReference type="PROSITE" id="PS50109">
    <property type="entry name" value="HIS_KIN"/>
    <property type="match status" value="1"/>
</dbReference>
<evidence type="ECO:0000256" key="6">
    <source>
        <dbReference type="ARBA" id="ARBA00022679"/>
    </source>
</evidence>
<evidence type="ECO:0000256" key="10">
    <source>
        <dbReference type="ARBA" id="ARBA00022840"/>
    </source>
</evidence>
<dbReference type="CDD" id="cd16917">
    <property type="entry name" value="HATPase_UhpB-NarQ-NarX-like"/>
    <property type="match status" value="1"/>
</dbReference>
<feature type="transmembrane region" description="Helical" evidence="15">
    <location>
        <begin position="12"/>
        <end position="35"/>
    </location>
</feature>
<dbReference type="GO" id="GO:0046983">
    <property type="term" value="F:protein dimerization activity"/>
    <property type="evidence" value="ECO:0007669"/>
    <property type="project" value="InterPro"/>
</dbReference>
<evidence type="ECO:0000313" key="19">
    <source>
        <dbReference type="Proteomes" id="UP000294650"/>
    </source>
</evidence>
<keyword evidence="9 18" id="KW-0418">Kinase</keyword>
<dbReference type="EMBL" id="SMAN01000006">
    <property type="protein sequence ID" value="TCT23679.1"/>
    <property type="molecule type" value="Genomic_DNA"/>
</dbReference>
<dbReference type="Proteomes" id="UP000294650">
    <property type="component" value="Unassembled WGS sequence"/>
</dbReference>
<protein>
    <recommendedName>
        <fullName evidence="3">histidine kinase</fullName>
        <ecNumber evidence="3">2.7.13.3</ecNumber>
    </recommendedName>
</protein>
<evidence type="ECO:0000256" key="15">
    <source>
        <dbReference type="SAM" id="Phobius"/>
    </source>
</evidence>
<dbReference type="InterPro" id="IPR017205">
    <property type="entry name" value="Sig_transdc_His_kinase_ChrS"/>
</dbReference>
<dbReference type="InterPro" id="IPR036890">
    <property type="entry name" value="HATPase_C_sf"/>
</dbReference>
<dbReference type="GO" id="GO:0005886">
    <property type="term" value="C:plasma membrane"/>
    <property type="evidence" value="ECO:0007669"/>
    <property type="project" value="UniProtKB-SubCell"/>
</dbReference>
<comment type="catalytic activity">
    <reaction evidence="1">
        <text>ATP + protein L-histidine = ADP + protein N-phospho-L-histidine.</text>
        <dbReference type="EC" id="2.7.13.3"/>
    </reaction>
</comment>
<dbReference type="PANTHER" id="PTHR24421">
    <property type="entry name" value="NITRATE/NITRITE SENSOR PROTEIN NARX-RELATED"/>
    <property type="match status" value="1"/>
</dbReference>
<proteinExistence type="predicted"/>
<accession>A0A4R3N9L6</accession>
<evidence type="ECO:0000259" key="16">
    <source>
        <dbReference type="PROSITE" id="PS50109"/>
    </source>
</evidence>
<comment type="subcellular location">
    <subcellularLocation>
        <location evidence="2">Cell membrane</location>
        <topology evidence="2">Multi-pass membrane protein</topology>
    </subcellularLocation>
</comment>
<feature type="coiled-coil region" evidence="14">
    <location>
        <begin position="110"/>
        <end position="150"/>
    </location>
</feature>
<name>A0A4R3N9L6_9BACI</name>
<keyword evidence="12" id="KW-0902">Two-component regulatory system</keyword>
<organism evidence="18 19">
    <name type="scientific">Melghiribacillus thermohalophilus</name>
    <dbReference type="NCBI Taxonomy" id="1324956"/>
    <lineage>
        <taxon>Bacteria</taxon>
        <taxon>Bacillati</taxon>
        <taxon>Bacillota</taxon>
        <taxon>Bacilli</taxon>
        <taxon>Bacillales</taxon>
        <taxon>Bacillaceae</taxon>
        <taxon>Melghiribacillus</taxon>
    </lineage>
</organism>
<dbReference type="Gene3D" id="1.20.5.1930">
    <property type="match status" value="1"/>
</dbReference>
<evidence type="ECO:0000256" key="7">
    <source>
        <dbReference type="ARBA" id="ARBA00022692"/>
    </source>
</evidence>
<feature type="domain" description="HAMP" evidence="17">
    <location>
        <begin position="72"/>
        <end position="125"/>
    </location>
</feature>
<dbReference type="Gene3D" id="6.10.340.10">
    <property type="match status" value="1"/>
</dbReference>
<dbReference type="PROSITE" id="PS50885">
    <property type="entry name" value="HAMP"/>
    <property type="match status" value="1"/>
</dbReference>
<dbReference type="AlphaFoldDB" id="A0A4R3N9L6"/>
<keyword evidence="5" id="KW-0597">Phosphoprotein</keyword>
<gene>
    <name evidence="18" type="ORF">EDD68_10689</name>
</gene>
<reference evidence="18 19" key="1">
    <citation type="submission" date="2019-03" db="EMBL/GenBank/DDBJ databases">
        <title>Genomic Encyclopedia of Type Strains, Phase IV (KMG-IV): sequencing the most valuable type-strain genomes for metagenomic binning, comparative biology and taxonomic classification.</title>
        <authorList>
            <person name="Goeker M."/>
        </authorList>
    </citation>
    <scope>NUCLEOTIDE SEQUENCE [LARGE SCALE GENOMIC DNA]</scope>
    <source>
        <strain evidence="18 19">DSM 25894</strain>
    </source>
</reference>
<keyword evidence="8" id="KW-0547">Nucleotide-binding</keyword>
<dbReference type="InterPro" id="IPR003594">
    <property type="entry name" value="HATPase_dom"/>
</dbReference>
<evidence type="ECO:0000256" key="5">
    <source>
        <dbReference type="ARBA" id="ARBA00022553"/>
    </source>
</evidence>
<dbReference type="InterPro" id="IPR050482">
    <property type="entry name" value="Sensor_HK_TwoCompSys"/>
</dbReference>
<dbReference type="Gene3D" id="3.30.565.10">
    <property type="entry name" value="Histidine kinase-like ATPase, C-terminal domain"/>
    <property type="match status" value="1"/>
</dbReference>
<keyword evidence="14" id="KW-0175">Coiled coil</keyword>
<dbReference type="Pfam" id="PF07730">
    <property type="entry name" value="HisKA_3"/>
    <property type="match status" value="1"/>
</dbReference>
<dbReference type="PANTHER" id="PTHR24421:SF37">
    <property type="entry name" value="SENSOR HISTIDINE KINASE NARS"/>
    <property type="match status" value="1"/>
</dbReference>
<evidence type="ECO:0000259" key="17">
    <source>
        <dbReference type="PROSITE" id="PS50885"/>
    </source>
</evidence>
<dbReference type="EC" id="2.7.13.3" evidence="3"/>
<comment type="caution">
    <text evidence="18">The sequence shown here is derived from an EMBL/GenBank/DDBJ whole genome shotgun (WGS) entry which is preliminary data.</text>
</comment>
<evidence type="ECO:0000256" key="3">
    <source>
        <dbReference type="ARBA" id="ARBA00012438"/>
    </source>
</evidence>
<dbReference type="SUPFAM" id="SSF55874">
    <property type="entry name" value="ATPase domain of HSP90 chaperone/DNA topoisomerase II/histidine kinase"/>
    <property type="match status" value="1"/>
</dbReference>
<feature type="domain" description="Histidine kinase" evidence="16">
    <location>
        <begin position="152"/>
        <end position="348"/>
    </location>
</feature>
<dbReference type="OrthoDB" id="9795828at2"/>
<feature type="transmembrane region" description="Helical" evidence="15">
    <location>
        <begin position="47"/>
        <end position="68"/>
    </location>
</feature>
<evidence type="ECO:0000256" key="8">
    <source>
        <dbReference type="ARBA" id="ARBA00022741"/>
    </source>
</evidence>
<dbReference type="Pfam" id="PF02518">
    <property type="entry name" value="HATPase_c"/>
    <property type="match status" value="1"/>
</dbReference>
<dbReference type="InterPro" id="IPR011712">
    <property type="entry name" value="Sig_transdc_His_kin_sub3_dim/P"/>
</dbReference>
<evidence type="ECO:0000256" key="1">
    <source>
        <dbReference type="ARBA" id="ARBA00000085"/>
    </source>
</evidence>
<evidence type="ECO:0000313" key="18">
    <source>
        <dbReference type="EMBL" id="TCT23679.1"/>
    </source>
</evidence>
<dbReference type="InterPro" id="IPR005467">
    <property type="entry name" value="His_kinase_dom"/>
</dbReference>
<dbReference type="InterPro" id="IPR003660">
    <property type="entry name" value="HAMP_dom"/>
</dbReference>
<evidence type="ECO:0000256" key="2">
    <source>
        <dbReference type="ARBA" id="ARBA00004651"/>
    </source>
</evidence>
<dbReference type="RefSeq" id="WP_132371470.1">
    <property type="nucleotide sequence ID" value="NZ_SMAN01000006.1"/>
</dbReference>
<keyword evidence="10" id="KW-0067">ATP-binding</keyword>
<keyword evidence="19" id="KW-1185">Reference proteome</keyword>
<evidence type="ECO:0000256" key="14">
    <source>
        <dbReference type="SAM" id="Coils"/>
    </source>
</evidence>
<keyword evidence="6" id="KW-0808">Transferase</keyword>
<evidence type="ECO:0000256" key="12">
    <source>
        <dbReference type="ARBA" id="ARBA00023012"/>
    </source>
</evidence>
<evidence type="ECO:0000256" key="11">
    <source>
        <dbReference type="ARBA" id="ARBA00022989"/>
    </source>
</evidence>
<evidence type="ECO:0000256" key="13">
    <source>
        <dbReference type="ARBA" id="ARBA00023136"/>
    </source>
</evidence>
<keyword evidence="13 15" id="KW-0472">Membrane</keyword>
<evidence type="ECO:0000256" key="9">
    <source>
        <dbReference type="ARBA" id="ARBA00022777"/>
    </source>
</evidence>
<sequence>MLKKINSIRFHFIRAHLHTIYFSLLIIALTLFFVFSVFQPDWLTLPAIYLNILLMAGIMTPISVYISYKYSSDIKDRLTGISILISALSQGRYNAKIYGERREDEIDLISDKLGELAQKLQDQVRSLQRMAEEKSDYAKKARQAATMEERQRLARDLHDAVSQQLFALTMMSQATVKLLEKNPETAREQMEEIAQIALQAQTEMRALLLHLRPVHLSGETLQSGLTKLVDELKQKCQIQFKLEIGEELGLSRSKEEHLFRIVQEALSNILRHSSAEHVHIAVKRRSNEVSLYIHDDGKGFKVNEQLENKTSYGLKSMKERTQELGGSFAIRSKVGEGTYINIKIPLEGDEHGE</sequence>
<dbReference type="GO" id="GO:0005524">
    <property type="term" value="F:ATP binding"/>
    <property type="evidence" value="ECO:0007669"/>
    <property type="project" value="UniProtKB-KW"/>
</dbReference>
<dbReference type="SMART" id="SM00387">
    <property type="entry name" value="HATPase_c"/>
    <property type="match status" value="1"/>
</dbReference>
<keyword evidence="7 15" id="KW-0812">Transmembrane</keyword>
<evidence type="ECO:0000256" key="4">
    <source>
        <dbReference type="ARBA" id="ARBA00022475"/>
    </source>
</evidence>